<dbReference type="RefSeq" id="WP_220637052.1">
    <property type="nucleotide sequence ID" value="NZ_CAJQUM010000001.1"/>
</dbReference>
<gene>
    <name evidence="1" type="ORF">GTOL_13177</name>
</gene>
<evidence type="ECO:0008006" key="3">
    <source>
        <dbReference type="Google" id="ProtNLM"/>
    </source>
</evidence>
<organism evidence="1 2">
    <name type="scientific">Georgfuchsia toluolica</name>
    <dbReference type="NCBI Taxonomy" id="424218"/>
    <lineage>
        <taxon>Bacteria</taxon>
        <taxon>Pseudomonadati</taxon>
        <taxon>Pseudomonadota</taxon>
        <taxon>Betaproteobacteria</taxon>
        <taxon>Nitrosomonadales</taxon>
        <taxon>Sterolibacteriaceae</taxon>
        <taxon>Georgfuchsia</taxon>
    </lineage>
</organism>
<accession>A0A916J682</accession>
<dbReference type="Proteomes" id="UP000742786">
    <property type="component" value="Unassembled WGS sequence"/>
</dbReference>
<dbReference type="InterPro" id="IPR025255">
    <property type="entry name" value="DUF4202"/>
</dbReference>
<dbReference type="EMBL" id="CAJQUM010000001">
    <property type="protein sequence ID" value="CAG4885294.1"/>
    <property type="molecule type" value="Genomic_DNA"/>
</dbReference>
<evidence type="ECO:0000313" key="1">
    <source>
        <dbReference type="EMBL" id="CAG4885294.1"/>
    </source>
</evidence>
<dbReference type="PANTHER" id="PTHR41729:SF1">
    <property type="entry name" value="GLUTAMYL-TRNA SYNTHETASE"/>
    <property type="match status" value="1"/>
</dbReference>
<evidence type="ECO:0000313" key="2">
    <source>
        <dbReference type="Proteomes" id="UP000742786"/>
    </source>
</evidence>
<reference evidence="1" key="1">
    <citation type="submission" date="2021-04" db="EMBL/GenBank/DDBJ databases">
        <authorList>
            <person name="Hornung B."/>
        </authorList>
    </citation>
    <scope>NUCLEOTIDE SEQUENCE</scope>
    <source>
        <strain evidence="1">G5G6</strain>
    </source>
</reference>
<keyword evidence="2" id="KW-1185">Reference proteome</keyword>
<dbReference type="PANTHER" id="PTHR41729">
    <property type="entry name" value="GLUTAMYL-TRNA SYNTHETASE"/>
    <property type="match status" value="1"/>
</dbReference>
<protein>
    <recommendedName>
        <fullName evidence="3">DUF4202 domain-containing protein</fullName>
    </recommendedName>
</protein>
<dbReference type="Pfam" id="PF13875">
    <property type="entry name" value="DUF4202"/>
    <property type="match status" value="1"/>
</dbReference>
<sequence>MTNAGCGNGTADRLIRAIELFDAANAADPNLSVADGKSIAKELCYAQRMSAMLERYAPEADEVVRLAVRAQHIERWEIPRSRYPLTRAGYHKWRTTLYGFHADRAAALMREAGYDEDMITRVAAMLKKESLADPATQMMEDVAALVFIESYLADFAAQHPEYDEAKWCGIIARTWRKMSPRGQAFALTDIALPQALLPLIKKAVGL</sequence>
<proteinExistence type="predicted"/>
<dbReference type="AlphaFoldDB" id="A0A916J682"/>
<name>A0A916J682_9PROT</name>
<comment type="caution">
    <text evidence="1">The sequence shown here is derived from an EMBL/GenBank/DDBJ whole genome shotgun (WGS) entry which is preliminary data.</text>
</comment>